<accession>A0AAE4C5U2</accession>
<feature type="signal peptide" evidence="1">
    <location>
        <begin position="1"/>
        <end position="21"/>
    </location>
</feature>
<protein>
    <submittedName>
        <fullName evidence="2">Uncharacterized protein</fullName>
    </submittedName>
</protein>
<sequence>MKVFAKVGVAAVLTASLSVYGVGLGATPAYADAQMSSAQAASDTAFDMEELEVYQALSFVNSIPDEVLESGDAATRAWAQAALSEENAGSWFGCSMAVAKAVAGVAVPAAKILKLKRLVSAVGGVGKAVDQIRRTKGNLHIAKQMGSATYDLVKIFFGIDKVERECFS</sequence>
<dbReference type="Proteomes" id="UP001247307">
    <property type="component" value="Unassembled WGS sequence"/>
</dbReference>
<keyword evidence="3" id="KW-1185">Reference proteome</keyword>
<name>A0AAE4C5U2_9MICC</name>
<keyword evidence="1" id="KW-0732">Signal</keyword>
<feature type="chain" id="PRO_5042280890" evidence="1">
    <location>
        <begin position="22"/>
        <end position="168"/>
    </location>
</feature>
<reference evidence="2" key="1">
    <citation type="submission" date="2023-07" db="EMBL/GenBank/DDBJ databases">
        <title>Sequencing the genomes of 1000 actinobacteria strains.</title>
        <authorList>
            <person name="Klenk H.-P."/>
        </authorList>
    </citation>
    <scope>NUCLEOTIDE SEQUENCE</scope>
    <source>
        <strain evidence="2">DSM 13988</strain>
    </source>
</reference>
<comment type="caution">
    <text evidence="2">The sequence shown here is derived from an EMBL/GenBank/DDBJ whole genome shotgun (WGS) entry which is preliminary data.</text>
</comment>
<dbReference type="EMBL" id="JAVDUI010000001">
    <property type="protein sequence ID" value="MDR6892656.1"/>
    <property type="molecule type" value="Genomic_DNA"/>
</dbReference>
<evidence type="ECO:0000313" key="3">
    <source>
        <dbReference type="Proteomes" id="UP001247307"/>
    </source>
</evidence>
<evidence type="ECO:0000313" key="2">
    <source>
        <dbReference type="EMBL" id="MDR6892656.1"/>
    </source>
</evidence>
<proteinExistence type="predicted"/>
<gene>
    <name evidence="2" type="ORF">J2S35_001596</name>
</gene>
<organism evidence="2 3">
    <name type="scientific">Falsarthrobacter nasiphocae</name>
    <dbReference type="NCBI Taxonomy" id="189863"/>
    <lineage>
        <taxon>Bacteria</taxon>
        <taxon>Bacillati</taxon>
        <taxon>Actinomycetota</taxon>
        <taxon>Actinomycetes</taxon>
        <taxon>Micrococcales</taxon>
        <taxon>Micrococcaceae</taxon>
        <taxon>Falsarthrobacter</taxon>
    </lineage>
</organism>
<evidence type="ECO:0000256" key="1">
    <source>
        <dbReference type="SAM" id="SignalP"/>
    </source>
</evidence>
<dbReference type="RefSeq" id="WP_309852013.1">
    <property type="nucleotide sequence ID" value="NZ_BAAAIU010000039.1"/>
</dbReference>
<dbReference type="AlphaFoldDB" id="A0AAE4C5U2"/>